<dbReference type="InterPro" id="IPR042203">
    <property type="entry name" value="Leu/Phe-tRNA_Trfase_C"/>
</dbReference>
<dbReference type="OrthoDB" id="9790282at2"/>
<dbReference type="SUPFAM" id="SSF55729">
    <property type="entry name" value="Acyl-CoA N-acyltransferases (Nat)"/>
    <property type="match status" value="1"/>
</dbReference>
<evidence type="ECO:0000256" key="8">
    <source>
        <dbReference type="ARBA" id="ARBA00054043"/>
    </source>
</evidence>
<dbReference type="GO" id="GO:0008914">
    <property type="term" value="F:leucyl-tRNA--protein transferase activity"/>
    <property type="evidence" value="ECO:0007669"/>
    <property type="project" value="UniProtKB-UniRule"/>
</dbReference>
<organism evidence="16 17">
    <name type="scientific">Idiomarina xiamenensis 10-D-4</name>
    <dbReference type="NCBI Taxonomy" id="740709"/>
    <lineage>
        <taxon>Bacteria</taxon>
        <taxon>Pseudomonadati</taxon>
        <taxon>Pseudomonadota</taxon>
        <taxon>Gammaproteobacteria</taxon>
        <taxon>Alteromonadales</taxon>
        <taxon>Idiomarinaceae</taxon>
        <taxon>Idiomarina</taxon>
    </lineage>
</organism>
<evidence type="ECO:0000256" key="10">
    <source>
        <dbReference type="ARBA" id="ARBA00066767"/>
    </source>
</evidence>
<evidence type="ECO:0000256" key="6">
    <source>
        <dbReference type="ARBA" id="ARBA00050652"/>
    </source>
</evidence>
<dbReference type="HAMAP" id="MF_00688">
    <property type="entry name" value="Leu_Phe_trans"/>
    <property type="match status" value="1"/>
</dbReference>
<keyword evidence="17" id="KW-1185">Reference proteome</keyword>
<protein>
    <recommendedName>
        <fullName evidence="11 15">Leucyl/phenylalanyl-tRNA--protein transferase</fullName>
        <ecNumber evidence="10 15">2.3.2.6</ecNumber>
    </recommendedName>
    <alternativeName>
        <fullName evidence="12 15">L/F-transferase</fullName>
    </alternativeName>
    <alternativeName>
        <fullName evidence="13 15">Leucyltransferase</fullName>
    </alternativeName>
    <alternativeName>
        <fullName evidence="14 15">Phenyalanyltransferase</fullName>
    </alternativeName>
</protein>
<comment type="catalytic activity">
    <reaction evidence="5 15">
        <text>L-phenylalanyl-tRNA(Phe) + an N-terminal L-alpha-aminoacyl-[protein] = an N-terminal L-phenylalanyl-L-alpha-aminoacyl-[protein] + tRNA(Phe)</text>
        <dbReference type="Rhea" id="RHEA:43632"/>
        <dbReference type="Rhea" id="RHEA-COMP:9668"/>
        <dbReference type="Rhea" id="RHEA-COMP:9699"/>
        <dbReference type="Rhea" id="RHEA-COMP:10636"/>
        <dbReference type="Rhea" id="RHEA-COMP:10637"/>
        <dbReference type="ChEBI" id="CHEBI:78442"/>
        <dbReference type="ChEBI" id="CHEBI:78531"/>
        <dbReference type="ChEBI" id="CHEBI:78597"/>
        <dbReference type="ChEBI" id="CHEBI:83561"/>
        <dbReference type="EC" id="2.3.2.6"/>
    </reaction>
</comment>
<dbReference type="EMBL" id="AMRG01000021">
    <property type="protein sequence ID" value="EKE79840.1"/>
    <property type="molecule type" value="Genomic_DNA"/>
</dbReference>
<evidence type="ECO:0000313" key="17">
    <source>
        <dbReference type="Proteomes" id="UP000014115"/>
    </source>
</evidence>
<dbReference type="FunFam" id="3.40.630.70:FF:000001">
    <property type="entry name" value="Leucyl/phenylalanyl-tRNA--protein transferase"/>
    <property type="match status" value="1"/>
</dbReference>
<accession>K2KQQ6</accession>
<dbReference type="InterPro" id="IPR042221">
    <property type="entry name" value="Leu/Phe-tRNA_Trfase_N"/>
</dbReference>
<evidence type="ECO:0000313" key="16">
    <source>
        <dbReference type="EMBL" id="EKE79840.1"/>
    </source>
</evidence>
<dbReference type="eggNOG" id="COG2360">
    <property type="taxonomic scope" value="Bacteria"/>
</dbReference>
<dbReference type="PANTHER" id="PTHR30098:SF2">
    <property type="entry name" value="LEUCYL_PHENYLALANYL-TRNA--PROTEIN TRANSFERASE"/>
    <property type="match status" value="1"/>
</dbReference>
<evidence type="ECO:0000256" key="15">
    <source>
        <dbReference type="HAMAP-Rule" id="MF_00688"/>
    </source>
</evidence>
<dbReference type="AlphaFoldDB" id="K2KQQ6"/>
<comment type="function">
    <text evidence="8 15">Functions in the N-end rule pathway of protein degradation where it conjugates Leu, Phe and, less efficiently, Met from aminoacyl-tRNAs to the N-termini of proteins containing an N-terminal arginine or lysine.</text>
</comment>
<dbReference type="PATRIC" id="fig|740709.3.peg.2539"/>
<evidence type="ECO:0000256" key="9">
    <source>
        <dbReference type="ARBA" id="ARBA00061535"/>
    </source>
</evidence>
<dbReference type="RefSeq" id="WP_008489929.1">
    <property type="nucleotide sequence ID" value="NZ_AMRG01000021.1"/>
</dbReference>
<dbReference type="InterPro" id="IPR016181">
    <property type="entry name" value="Acyl_CoA_acyltransferase"/>
</dbReference>
<comment type="catalytic activity">
    <reaction evidence="6 15">
        <text>N-terminal L-arginyl-[protein] + L-leucyl-tRNA(Leu) = N-terminal L-leucyl-L-arginyl-[protein] + tRNA(Leu) + H(+)</text>
        <dbReference type="Rhea" id="RHEA:50416"/>
        <dbReference type="Rhea" id="RHEA-COMP:9613"/>
        <dbReference type="Rhea" id="RHEA-COMP:9622"/>
        <dbReference type="Rhea" id="RHEA-COMP:12672"/>
        <dbReference type="Rhea" id="RHEA-COMP:12673"/>
        <dbReference type="ChEBI" id="CHEBI:15378"/>
        <dbReference type="ChEBI" id="CHEBI:64719"/>
        <dbReference type="ChEBI" id="CHEBI:78442"/>
        <dbReference type="ChEBI" id="CHEBI:78494"/>
        <dbReference type="ChEBI" id="CHEBI:133044"/>
        <dbReference type="EC" id="2.3.2.6"/>
    </reaction>
</comment>
<dbReference type="NCBIfam" id="TIGR00667">
    <property type="entry name" value="aat"/>
    <property type="match status" value="1"/>
</dbReference>
<dbReference type="Proteomes" id="UP000014115">
    <property type="component" value="Unassembled WGS sequence"/>
</dbReference>
<dbReference type="Gene3D" id="3.40.630.70">
    <property type="entry name" value="Leucyl/phenylalanyl-tRNA-protein transferase, C-terminal domain"/>
    <property type="match status" value="1"/>
</dbReference>
<comment type="catalytic activity">
    <reaction evidence="7 15">
        <text>N-terminal L-lysyl-[protein] + L-leucyl-tRNA(Leu) = N-terminal L-leucyl-L-lysyl-[protein] + tRNA(Leu) + H(+)</text>
        <dbReference type="Rhea" id="RHEA:12340"/>
        <dbReference type="Rhea" id="RHEA-COMP:9613"/>
        <dbReference type="Rhea" id="RHEA-COMP:9622"/>
        <dbReference type="Rhea" id="RHEA-COMP:12670"/>
        <dbReference type="Rhea" id="RHEA-COMP:12671"/>
        <dbReference type="ChEBI" id="CHEBI:15378"/>
        <dbReference type="ChEBI" id="CHEBI:65249"/>
        <dbReference type="ChEBI" id="CHEBI:78442"/>
        <dbReference type="ChEBI" id="CHEBI:78494"/>
        <dbReference type="ChEBI" id="CHEBI:133043"/>
        <dbReference type="EC" id="2.3.2.6"/>
    </reaction>
</comment>
<dbReference type="InterPro" id="IPR004616">
    <property type="entry name" value="Leu/Phe-tRNA_Trfase"/>
</dbReference>
<reference evidence="16 17" key="1">
    <citation type="journal article" date="2012" name="J. Bacteriol.">
        <title>Genome Sequence of Idiomarina xiamenensis Type Strain 10-D-4.</title>
        <authorList>
            <person name="Lai Q."/>
            <person name="Wang L."/>
            <person name="Wang W."/>
            <person name="Shao Z."/>
        </authorList>
    </citation>
    <scope>NUCLEOTIDE SEQUENCE [LARGE SCALE GENOMIC DNA]</scope>
    <source>
        <strain evidence="16 17">10-D-4</strain>
    </source>
</reference>
<proteinExistence type="inferred from homology"/>
<evidence type="ECO:0000256" key="12">
    <source>
        <dbReference type="ARBA" id="ARBA00077136"/>
    </source>
</evidence>
<name>K2KQQ6_9GAMM</name>
<comment type="similarity">
    <text evidence="9 15">Belongs to the L/F-transferase family.</text>
</comment>
<dbReference type="GO" id="GO:0005737">
    <property type="term" value="C:cytoplasm"/>
    <property type="evidence" value="ECO:0007669"/>
    <property type="project" value="UniProtKB-SubCell"/>
</dbReference>
<keyword evidence="2 15" id="KW-0963">Cytoplasm</keyword>
<dbReference type="EC" id="2.3.2.6" evidence="10 15"/>
<evidence type="ECO:0000256" key="2">
    <source>
        <dbReference type="ARBA" id="ARBA00022490"/>
    </source>
</evidence>
<sequence>MIIQLPANDFTFPPPASALREPNGLLAVGGDLRPQRLIAAYEQGIFPWFGEQDPILWWSPDPRAVFDPAQIHASRSLRKQIRQSHYRCTINHAFSEVINACAEVRAAAEGTWINANIIEAFCALHSLGYAHSVEIWDDTALVGGLYGVSIGSLFCGESMFHRRDDASKMALTSFAAHFLTHGGRLIDCQIENPHLLSLGASQMPRQRFLQILHIARHEKLDHGMWLPQSIALTCYGLS</sequence>
<comment type="subcellular location">
    <subcellularLocation>
        <location evidence="1 15">Cytoplasm</location>
    </subcellularLocation>
</comment>
<evidence type="ECO:0000256" key="7">
    <source>
        <dbReference type="ARBA" id="ARBA00051538"/>
    </source>
</evidence>
<evidence type="ECO:0000256" key="5">
    <source>
        <dbReference type="ARBA" id="ARBA00050607"/>
    </source>
</evidence>
<evidence type="ECO:0000256" key="14">
    <source>
        <dbReference type="ARBA" id="ARBA00083640"/>
    </source>
</evidence>
<dbReference type="GO" id="GO:0030163">
    <property type="term" value="P:protein catabolic process"/>
    <property type="evidence" value="ECO:0007669"/>
    <property type="project" value="UniProtKB-UniRule"/>
</dbReference>
<comment type="caution">
    <text evidence="16">The sequence shown here is derived from an EMBL/GenBank/DDBJ whole genome shotgun (WGS) entry which is preliminary data.</text>
</comment>
<keyword evidence="4 15" id="KW-0012">Acyltransferase</keyword>
<evidence type="ECO:0000256" key="13">
    <source>
        <dbReference type="ARBA" id="ARBA00077165"/>
    </source>
</evidence>
<dbReference type="PANTHER" id="PTHR30098">
    <property type="entry name" value="LEUCYL/PHENYLALANYL-TRNA--PROTEIN TRANSFERASE"/>
    <property type="match status" value="1"/>
</dbReference>
<dbReference type="STRING" id="740709.A10D4_12577"/>
<dbReference type="Pfam" id="PF03588">
    <property type="entry name" value="Leu_Phe_trans"/>
    <property type="match status" value="1"/>
</dbReference>
<gene>
    <name evidence="15" type="primary">aat</name>
    <name evidence="16" type="ORF">A10D4_12577</name>
</gene>
<keyword evidence="3 15" id="KW-0808">Transferase</keyword>
<evidence type="ECO:0000256" key="11">
    <source>
        <dbReference type="ARBA" id="ARBA00074372"/>
    </source>
</evidence>
<dbReference type="FunFam" id="3.30.70.3550:FF:000001">
    <property type="entry name" value="Leucyl/phenylalanyl-tRNA--protein transferase"/>
    <property type="match status" value="1"/>
</dbReference>
<dbReference type="Gene3D" id="3.30.70.3550">
    <property type="entry name" value="Leucyl/phenylalanyl-tRNA-protein transferase, N-terminal domain"/>
    <property type="match status" value="1"/>
</dbReference>
<evidence type="ECO:0000256" key="3">
    <source>
        <dbReference type="ARBA" id="ARBA00022679"/>
    </source>
</evidence>
<evidence type="ECO:0000256" key="4">
    <source>
        <dbReference type="ARBA" id="ARBA00023315"/>
    </source>
</evidence>
<evidence type="ECO:0000256" key="1">
    <source>
        <dbReference type="ARBA" id="ARBA00004496"/>
    </source>
</evidence>